<dbReference type="RefSeq" id="XP_004345210.1">
    <property type="nucleotide sequence ID" value="XM_004345160.1"/>
</dbReference>
<feature type="domain" description="C-CAP/cofactor C-like" evidence="2">
    <location>
        <begin position="26"/>
        <end position="168"/>
    </location>
</feature>
<dbReference type="GO" id="GO:0003779">
    <property type="term" value="F:actin binding"/>
    <property type="evidence" value="ECO:0007669"/>
    <property type="project" value="InterPro"/>
</dbReference>
<feature type="region of interest" description="Disordered" evidence="1">
    <location>
        <begin position="165"/>
        <end position="192"/>
    </location>
</feature>
<sequence length="272" mass="28825">MAQSSSSRSYRMPSVAGQTQPGGRIPDSAQFMAALTSRKPRHQVVGRTQASGGDLVLDELQPLQALFLGSCEGIKVTVPGKAAQITLDRCSDLTLECALVAGAVELIKCSNVTIKSTYRCCTITSDMSTDCSFEITHHVSQEDIQSEATARKRVADVNAYLQSHPLPPRDASAPAPAPQAAPASGGARPSESELFVKEASHPWVIFSSRSSGLKVRYSSVPLADSGAEPTQPADFTIPRDAVHELGDGARFATRIVAGKPVTLECVNNYGDV</sequence>
<dbReference type="InterPro" id="IPR006599">
    <property type="entry name" value="CARP_motif"/>
</dbReference>
<dbReference type="EMBL" id="KE346370">
    <property type="protein sequence ID" value="KJE96092.1"/>
    <property type="molecule type" value="Genomic_DNA"/>
</dbReference>
<dbReference type="Proteomes" id="UP000008743">
    <property type="component" value="Unassembled WGS sequence"/>
</dbReference>
<dbReference type="Pfam" id="PF08603">
    <property type="entry name" value="CAP_C"/>
    <property type="match status" value="1"/>
</dbReference>
<feature type="region of interest" description="Disordered" evidence="1">
    <location>
        <begin position="1"/>
        <end position="25"/>
    </location>
</feature>
<gene>
    <name evidence="3" type="ORF">CAOG_006461</name>
</gene>
<keyword evidence="4" id="KW-1185">Reference proteome</keyword>
<evidence type="ECO:0000256" key="1">
    <source>
        <dbReference type="SAM" id="MobiDB-lite"/>
    </source>
</evidence>
<dbReference type="InterPro" id="IPR016098">
    <property type="entry name" value="CAP/MinC_C"/>
</dbReference>
<evidence type="ECO:0000313" key="4">
    <source>
        <dbReference type="Proteomes" id="UP000008743"/>
    </source>
</evidence>
<dbReference type="PhylomeDB" id="A0A0D2VWY0"/>
<evidence type="ECO:0000259" key="2">
    <source>
        <dbReference type="PROSITE" id="PS51329"/>
    </source>
</evidence>
<dbReference type="InterPro" id="IPR036223">
    <property type="entry name" value="CAP_C_sf"/>
</dbReference>
<dbReference type="GO" id="GO:0007010">
    <property type="term" value="P:cytoskeleton organization"/>
    <property type="evidence" value="ECO:0007669"/>
    <property type="project" value="InterPro"/>
</dbReference>
<dbReference type="Gene3D" id="2.160.20.70">
    <property type="match status" value="1"/>
</dbReference>
<dbReference type="AlphaFoldDB" id="A0A0D2VWY0"/>
<reference evidence="4" key="1">
    <citation type="submission" date="2011-02" db="EMBL/GenBank/DDBJ databases">
        <title>The Genome Sequence of Capsaspora owczarzaki ATCC 30864.</title>
        <authorList>
            <person name="Russ C."/>
            <person name="Cuomo C."/>
            <person name="Burger G."/>
            <person name="Gray M.W."/>
            <person name="Holland P.W.H."/>
            <person name="King N."/>
            <person name="Lang F.B.F."/>
            <person name="Roger A.J."/>
            <person name="Ruiz-Trillo I."/>
            <person name="Young S.K."/>
            <person name="Zeng Q."/>
            <person name="Gargeya S."/>
            <person name="Alvarado L."/>
            <person name="Berlin A."/>
            <person name="Chapman S.B."/>
            <person name="Chen Z."/>
            <person name="Freedman E."/>
            <person name="Gellesch M."/>
            <person name="Goldberg J."/>
            <person name="Griggs A."/>
            <person name="Gujja S."/>
            <person name="Heilman E."/>
            <person name="Heiman D."/>
            <person name="Howarth C."/>
            <person name="Mehta T."/>
            <person name="Neiman D."/>
            <person name="Pearson M."/>
            <person name="Roberts A."/>
            <person name="Saif S."/>
            <person name="Shea T."/>
            <person name="Shenoy N."/>
            <person name="Sisk P."/>
            <person name="Stolte C."/>
            <person name="Sykes S."/>
            <person name="White J."/>
            <person name="Yandava C."/>
            <person name="Haas B."/>
            <person name="Nusbaum C."/>
            <person name="Birren B."/>
        </authorList>
    </citation>
    <scope>NUCLEOTIDE SEQUENCE</scope>
    <source>
        <strain evidence="4">ATCC 30864</strain>
    </source>
</reference>
<organism evidence="3 4">
    <name type="scientific">Capsaspora owczarzaki (strain ATCC 30864)</name>
    <dbReference type="NCBI Taxonomy" id="595528"/>
    <lineage>
        <taxon>Eukaryota</taxon>
        <taxon>Filasterea</taxon>
        <taxon>Capsaspora</taxon>
    </lineage>
</organism>
<evidence type="ECO:0000313" key="3">
    <source>
        <dbReference type="EMBL" id="KJE96092.1"/>
    </source>
</evidence>
<accession>A0A0D2VWY0</accession>
<dbReference type="InterPro" id="IPR017901">
    <property type="entry name" value="C-CAP_CF_C-like"/>
</dbReference>
<dbReference type="InterPro" id="IPR013912">
    <property type="entry name" value="Adenylate_cyclase-assoc_CAP_C"/>
</dbReference>
<protein>
    <recommendedName>
        <fullName evidence="2">C-CAP/cofactor C-like domain-containing protein</fullName>
    </recommendedName>
</protein>
<dbReference type="InParanoid" id="A0A0D2VWY0"/>
<proteinExistence type="predicted"/>
<dbReference type="SUPFAM" id="SSF69340">
    <property type="entry name" value="C-terminal domain of adenylylcyclase associated protein"/>
    <property type="match status" value="1"/>
</dbReference>
<dbReference type="OMA" id="CCTITSD"/>
<feature type="compositionally biased region" description="Low complexity" evidence="1">
    <location>
        <begin position="169"/>
        <end position="189"/>
    </location>
</feature>
<name>A0A0D2VWY0_CAPO3</name>
<dbReference type="SMART" id="SM00673">
    <property type="entry name" value="CARP"/>
    <property type="match status" value="2"/>
</dbReference>
<dbReference type="OrthoDB" id="2112817at2759"/>
<dbReference type="PROSITE" id="PS51329">
    <property type="entry name" value="C_CAP_COFACTOR_C"/>
    <property type="match status" value="1"/>
</dbReference>